<dbReference type="AlphaFoldDB" id="A2DF09"/>
<protein>
    <submittedName>
        <fullName evidence="2">Uncharacterized protein</fullName>
    </submittedName>
</protein>
<gene>
    <name evidence="2" type="ORF">TVAG_172580</name>
</gene>
<feature type="coiled-coil region" evidence="1">
    <location>
        <begin position="14"/>
        <end position="71"/>
    </location>
</feature>
<reference evidence="2" key="1">
    <citation type="submission" date="2006-10" db="EMBL/GenBank/DDBJ databases">
        <authorList>
            <person name="Amadeo P."/>
            <person name="Zhao Q."/>
            <person name="Wortman J."/>
            <person name="Fraser-Liggett C."/>
            <person name="Carlton J."/>
        </authorList>
    </citation>
    <scope>NUCLEOTIDE SEQUENCE</scope>
    <source>
        <strain evidence="2">G3</strain>
    </source>
</reference>
<dbReference type="VEuPathDB" id="TrichDB:TVAGG3_0531400"/>
<dbReference type="Proteomes" id="UP000001542">
    <property type="component" value="Unassembled WGS sequence"/>
</dbReference>
<reference evidence="2" key="2">
    <citation type="journal article" date="2007" name="Science">
        <title>Draft genome sequence of the sexually transmitted pathogen Trichomonas vaginalis.</title>
        <authorList>
            <person name="Carlton J.M."/>
            <person name="Hirt R.P."/>
            <person name="Silva J.C."/>
            <person name="Delcher A.L."/>
            <person name="Schatz M."/>
            <person name="Zhao Q."/>
            <person name="Wortman J.R."/>
            <person name="Bidwell S.L."/>
            <person name="Alsmark U.C.M."/>
            <person name="Besteiro S."/>
            <person name="Sicheritz-Ponten T."/>
            <person name="Noel C.J."/>
            <person name="Dacks J.B."/>
            <person name="Foster P.G."/>
            <person name="Simillion C."/>
            <person name="Van de Peer Y."/>
            <person name="Miranda-Saavedra D."/>
            <person name="Barton G.J."/>
            <person name="Westrop G.D."/>
            <person name="Mueller S."/>
            <person name="Dessi D."/>
            <person name="Fiori P.L."/>
            <person name="Ren Q."/>
            <person name="Paulsen I."/>
            <person name="Zhang H."/>
            <person name="Bastida-Corcuera F.D."/>
            <person name="Simoes-Barbosa A."/>
            <person name="Brown M.T."/>
            <person name="Hayes R.D."/>
            <person name="Mukherjee M."/>
            <person name="Okumura C.Y."/>
            <person name="Schneider R."/>
            <person name="Smith A.J."/>
            <person name="Vanacova S."/>
            <person name="Villalvazo M."/>
            <person name="Haas B.J."/>
            <person name="Pertea M."/>
            <person name="Feldblyum T.V."/>
            <person name="Utterback T.R."/>
            <person name="Shu C.L."/>
            <person name="Osoegawa K."/>
            <person name="de Jong P.J."/>
            <person name="Hrdy I."/>
            <person name="Horvathova L."/>
            <person name="Zubacova Z."/>
            <person name="Dolezal P."/>
            <person name="Malik S.B."/>
            <person name="Logsdon J.M. Jr."/>
            <person name="Henze K."/>
            <person name="Gupta A."/>
            <person name="Wang C.C."/>
            <person name="Dunne R.L."/>
            <person name="Upcroft J.A."/>
            <person name="Upcroft P."/>
            <person name="White O."/>
            <person name="Salzberg S.L."/>
            <person name="Tang P."/>
            <person name="Chiu C.-H."/>
            <person name="Lee Y.-S."/>
            <person name="Embley T.M."/>
            <person name="Coombs G.H."/>
            <person name="Mottram J.C."/>
            <person name="Tachezy J."/>
            <person name="Fraser-Liggett C.M."/>
            <person name="Johnson P.J."/>
        </authorList>
    </citation>
    <scope>NUCLEOTIDE SEQUENCE [LARGE SCALE GENOMIC DNA]</scope>
    <source>
        <strain evidence="2">G3</strain>
    </source>
</reference>
<name>A2DF09_TRIV3</name>
<proteinExistence type="predicted"/>
<keyword evidence="3" id="KW-1185">Reference proteome</keyword>
<dbReference type="VEuPathDB" id="TrichDB:TVAG_172580"/>
<dbReference type="SMR" id="A2DF09"/>
<sequence>MSSSDPQFHAEHEAQRLNEETVDIIDEVRNLKAQGITDANLQETKEKFQQLIEQNKELAKERKEITEELKQNLVILLNLKVLFGDINLTTKLLNNTEDKIIEKLPN</sequence>
<evidence type="ECO:0000256" key="1">
    <source>
        <dbReference type="SAM" id="Coils"/>
    </source>
</evidence>
<dbReference type="RefSeq" id="XP_001581987.1">
    <property type="nucleotide sequence ID" value="XM_001581937.1"/>
</dbReference>
<dbReference type="KEGG" id="tva:5466548"/>
<keyword evidence="1" id="KW-0175">Coiled coil</keyword>
<accession>A2DF09</accession>
<organism evidence="2 3">
    <name type="scientific">Trichomonas vaginalis (strain ATCC PRA-98 / G3)</name>
    <dbReference type="NCBI Taxonomy" id="412133"/>
    <lineage>
        <taxon>Eukaryota</taxon>
        <taxon>Metamonada</taxon>
        <taxon>Parabasalia</taxon>
        <taxon>Trichomonadida</taxon>
        <taxon>Trichomonadidae</taxon>
        <taxon>Trichomonas</taxon>
    </lineage>
</organism>
<evidence type="ECO:0000313" key="3">
    <source>
        <dbReference type="Proteomes" id="UP000001542"/>
    </source>
</evidence>
<dbReference type="InParanoid" id="A2DF09"/>
<evidence type="ECO:0000313" key="2">
    <source>
        <dbReference type="EMBL" id="EAY21001.1"/>
    </source>
</evidence>
<dbReference type="EMBL" id="DS113193">
    <property type="protein sequence ID" value="EAY21001.1"/>
    <property type="molecule type" value="Genomic_DNA"/>
</dbReference>